<dbReference type="Proteomes" id="UP000217199">
    <property type="component" value="Unassembled WGS sequence"/>
</dbReference>
<dbReference type="InParanoid" id="A0A286U9T5"/>
<evidence type="ECO:0000256" key="1">
    <source>
        <dbReference type="SAM" id="SignalP"/>
    </source>
</evidence>
<gene>
    <name evidence="2" type="ORF">PNOK_0789400</name>
</gene>
<dbReference type="EMBL" id="NBII01000008">
    <property type="protein sequence ID" value="PAV16274.1"/>
    <property type="molecule type" value="Genomic_DNA"/>
</dbReference>
<sequence length="129" mass="13816">MKFFLAVFLASLTACSLAVPLQEEEINLKAREPDVAVDISLSIPTQTVSITSVDVTDTIVGVSSTTTTLGATLTVREPLLDPSDYSSIESRLQEKVSSYKSSFSEKLSSFFAQATETSSTPSEIPTTTI</sequence>
<dbReference type="PROSITE" id="PS51257">
    <property type="entry name" value="PROKAR_LIPOPROTEIN"/>
    <property type="match status" value="1"/>
</dbReference>
<keyword evidence="1" id="KW-0732">Signal</keyword>
<feature type="signal peptide" evidence="1">
    <location>
        <begin position="1"/>
        <end position="18"/>
    </location>
</feature>
<proteinExistence type="predicted"/>
<comment type="caution">
    <text evidence="2">The sequence shown here is derived from an EMBL/GenBank/DDBJ whole genome shotgun (WGS) entry which is preliminary data.</text>
</comment>
<protein>
    <submittedName>
        <fullName evidence="2">Uncharacterized protein</fullName>
    </submittedName>
</protein>
<dbReference type="AlphaFoldDB" id="A0A286U9T5"/>
<organism evidence="2 3">
    <name type="scientific">Pyrrhoderma noxium</name>
    <dbReference type="NCBI Taxonomy" id="2282107"/>
    <lineage>
        <taxon>Eukaryota</taxon>
        <taxon>Fungi</taxon>
        <taxon>Dikarya</taxon>
        <taxon>Basidiomycota</taxon>
        <taxon>Agaricomycotina</taxon>
        <taxon>Agaricomycetes</taxon>
        <taxon>Hymenochaetales</taxon>
        <taxon>Hymenochaetaceae</taxon>
        <taxon>Pyrrhoderma</taxon>
    </lineage>
</organism>
<feature type="chain" id="PRO_5013917809" evidence="1">
    <location>
        <begin position="19"/>
        <end position="129"/>
    </location>
</feature>
<evidence type="ECO:0000313" key="3">
    <source>
        <dbReference type="Proteomes" id="UP000217199"/>
    </source>
</evidence>
<evidence type="ECO:0000313" key="2">
    <source>
        <dbReference type="EMBL" id="PAV16274.1"/>
    </source>
</evidence>
<reference evidence="2 3" key="1">
    <citation type="journal article" date="2017" name="Mol. Ecol.">
        <title>Comparative and population genomic landscape of Phellinus noxius: A hypervariable fungus causing root rot in trees.</title>
        <authorList>
            <person name="Chung C.L."/>
            <person name="Lee T.J."/>
            <person name="Akiba M."/>
            <person name="Lee H.H."/>
            <person name="Kuo T.H."/>
            <person name="Liu D."/>
            <person name="Ke H.M."/>
            <person name="Yokoi T."/>
            <person name="Roa M.B."/>
            <person name="Lu M.J."/>
            <person name="Chang Y.Y."/>
            <person name="Ann P.J."/>
            <person name="Tsai J.N."/>
            <person name="Chen C.Y."/>
            <person name="Tzean S.S."/>
            <person name="Ota Y."/>
            <person name="Hattori T."/>
            <person name="Sahashi N."/>
            <person name="Liou R.F."/>
            <person name="Kikuchi T."/>
            <person name="Tsai I.J."/>
        </authorList>
    </citation>
    <scope>NUCLEOTIDE SEQUENCE [LARGE SCALE GENOMIC DNA]</scope>
    <source>
        <strain evidence="2 3">FFPRI411160</strain>
    </source>
</reference>
<accession>A0A286U9T5</accession>
<name>A0A286U9T5_9AGAM</name>
<keyword evidence="3" id="KW-1185">Reference proteome</keyword>